<dbReference type="EMBL" id="KL363265">
    <property type="protein sequence ID" value="KFD49699.1"/>
    <property type="molecule type" value="Genomic_DNA"/>
</dbReference>
<dbReference type="Proteomes" id="UP000030764">
    <property type="component" value="Unassembled WGS sequence"/>
</dbReference>
<evidence type="ECO:0000313" key="2">
    <source>
        <dbReference type="Proteomes" id="UP000030764"/>
    </source>
</evidence>
<name>A0A085LXK3_9BILA</name>
<organism evidence="1 2">
    <name type="scientific">Trichuris suis</name>
    <name type="common">pig whipworm</name>
    <dbReference type="NCBI Taxonomy" id="68888"/>
    <lineage>
        <taxon>Eukaryota</taxon>
        <taxon>Metazoa</taxon>
        <taxon>Ecdysozoa</taxon>
        <taxon>Nematoda</taxon>
        <taxon>Enoplea</taxon>
        <taxon>Dorylaimia</taxon>
        <taxon>Trichinellida</taxon>
        <taxon>Trichuridae</taxon>
        <taxon>Trichuris</taxon>
    </lineage>
</organism>
<proteinExistence type="predicted"/>
<keyword evidence="2" id="KW-1185">Reference proteome</keyword>
<gene>
    <name evidence="1" type="ORF">M513_09396</name>
</gene>
<sequence length="114" mass="12933">MCETKEADLVTFIPGMWTGLTRRDYVIMVKPRNSIRDNPISDGALFSRAEDAWYSEQRVNCDLEHLWMLCCQEICGIKRQSENCTGTMISGQSIATAVQEALFPTQESTAVQFF</sequence>
<reference evidence="1 2" key="1">
    <citation type="journal article" date="2014" name="Nat. Genet.">
        <title>Genome and transcriptome of the porcine whipworm Trichuris suis.</title>
        <authorList>
            <person name="Jex A.R."/>
            <person name="Nejsum P."/>
            <person name="Schwarz E.M."/>
            <person name="Hu L."/>
            <person name="Young N.D."/>
            <person name="Hall R.S."/>
            <person name="Korhonen P.K."/>
            <person name="Liao S."/>
            <person name="Thamsborg S."/>
            <person name="Xia J."/>
            <person name="Xu P."/>
            <person name="Wang S."/>
            <person name="Scheerlinck J.P."/>
            <person name="Hofmann A."/>
            <person name="Sternberg P.W."/>
            <person name="Wang J."/>
            <person name="Gasser R.B."/>
        </authorList>
    </citation>
    <scope>NUCLEOTIDE SEQUENCE [LARGE SCALE GENOMIC DNA]</scope>
    <source>
        <strain evidence="1">DCEP-RM93M</strain>
    </source>
</reference>
<evidence type="ECO:0000313" key="1">
    <source>
        <dbReference type="EMBL" id="KFD49699.1"/>
    </source>
</evidence>
<accession>A0A085LXK3</accession>
<protein>
    <submittedName>
        <fullName evidence="1">Uncharacterized protein</fullName>
    </submittedName>
</protein>
<dbReference type="AlphaFoldDB" id="A0A085LXK3"/>